<dbReference type="Pfam" id="PF13531">
    <property type="entry name" value="SBP_bac_11"/>
    <property type="match status" value="1"/>
</dbReference>
<gene>
    <name evidence="2" type="ORF">QMY55_03210</name>
</gene>
<dbReference type="SUPFAM" id="SSF53850">
    <property type="entry name" value="Periplasmic binding protein-like II"/>
    <property type="match status" value="1"/>
</dbReference>
<evidence type="ECO:0000313" key="3">
    <source>
        <dbReference type="Proteomes" id="UP001240697"/>
    </source>
</evidence>
<reference evidence="2 3" key="1">
    <citation type="submission" date="2023-05" db="EMBL/GenBank/DDBJ databases">
        <authorList>
            <person name="Yin Y."/>
            <person name="Lu Z."/>
        </authorList>
    </citation>
    <scope>NUCLEOTIDE SEQUENCE [LARGE SCALE GENOMIC DNA]</scope>
    <source>
        <strain evidence="2 3">ZM22</strain>
    </source>
</reference>
<keyword evidence="1" id="KW-0732">Signal</keyword>
<dbReference type="InterPro" id="IPR006311">
    <property type="entry name" value="TAT_signal"/>
</dbReference>
<evidence type="ECO:0000313" key="2">
    <source>
        <dbReference type="EMBL" id="WHS66172.1"/>
    </source>
</evidence>
<organism evidence="2 3">
    <name type="scientific">Comamonas resistens</name>
    <dbReference type="NCBI Taxonomy" id="3046670"/>
    <lineage>
        <taxon>Bacteria</taxon>
        <taxon>Pseudomonadati</taxon>
        <taxon>Pseudomonadota</taxon>
        <taxon>Betaproteobacteria</taxon>
        <taxon>Burkholderiales</taxon>
        <taxon>Comamonadaceae</taxon>
        <taxon>Comamonas</taxon>
    </lineage>
</organism>
<dbReference type="PANTHER" id="PTHR37945">
    <property type="entry name" value="EXTRACELLULAR TUNGSTATE BINDING PROTEIN"/>
    <property type="match status" value="1"/>
</dbReference>
<feature type="chain" id="PRO_5045308138" evidence="1">
    <location>
        <begin position="31"/>
        <end position="296"/>
    </location>
</feature>
<proteinExistence type="predicted"/>
<dbReference type="EMBL" id="CP125947">
    <property type="protein sequence ID" value="WHS66172.1"/>
    <property type="molecule type" value="Genomic_DNA"/>
</dbReference>
<name>A0ABY8ST11_9BURK</name>
<dbReference type="Proteomes" id="UP001240697">
    <property type="component" value="Chromosome"/>
</dbReference>
<dbReference type="PANTHER" id="PTHR37945:SF1">
    <property type="entry name" value="EXTRACELLULAR TUNGSTATE BINDING PROTEIN"/>
    <property type="match status" value="1"/>
</dbReference>
<accession>A0ABY8ST11</accession>
<dbReference type="RefSeq" id="WP_283487267.1">
    <property type="nucleotide sequence ID" value="NZ_CP125947.1"/>
</dbReference>
<feature type="signal peptide" evidence="1">
    <location>
        <begin position="1"/>
        <end position="30"/>
    </location>
</feature>
<dbReference type="Gene3D" id="3.40.190.10">
    <property type="entry name" value="Periplasmic binding protein-like II"/>
    <property type="match status" value="2"/>
</dbReference>
<dbReference type="PROSITE" id="PS51318">
    <property type="entry name" value="TAT"/>
    <property type="match status" value="1"/>
</dbReference>
<keyword evidence="3" id="KW-1185">Reference proteome</keyword>
<sequence length="296" mass="30947">MEHLLQTTLARRDWLRGLAALGLAGGPALAAGPKTASGTGVQVAAVGGLVLCGVWPRVAEQTSQALAMPVTTVAAAPKEGVVPAFTRGEAQMLLIHASDEAMALEASGMASAARVWGWNEHVIAGPSQDPAGVRTAGDGTQALRRIAETGSPFIALRDPGSYTVVQRLWRRGGIRPDARWLRADTGPRPQAVLELAAREQAYAVVGHIPLAFGKMGAPGIELLLHGDPLMRRPYVLLTPGPRHPASAAQRRAVNQLADYLLSDAGQQILKHANGSDGPWVFARDSVPAGMSTGVDG</sequence>
<evidence type="ECO:0000256" key="1">
    <source>
        <dbReference type="SAM" id="SignalP"/>
    </source>
</evidence>
<protein>
    <submittedName>
        <fullName evidence="2">Tungsten ABC transporter permease</fullName>
    </submittedName>
</protein>
<dbReference type="InterPro" id="IPR052738">
    <property type="entry name" value="ABC-Tungstate_binding"/>
</dbReference>